<organism evidence="1 2">
    <name type="scientific">Pseudoxanthomonas kaohsiungensis</name>
    <dbReference type="NCBI Taxonomy" id="283923"/>
    <lineage>
        <taxon>Bacteria</taxon>
        <taxon>Pseudomonadati</taxon>
        <taxon>Pseudomonadota</taxon>
        <taxon>Gammaproteobacteria</taxon>
        <taxon>Lysobacterales</taxon>
        <taxon>Lysobacteraceae</taxon>
        <taxon>Pseudoxanthomonas</taxon>
    </lineage>
</organism>
<dbReference type="EMBL" id="JBHTKN010000008">
    <property type="protein sequence ID" value="MFD1043172.1"/>
    <property type="molecule type" value="Genomic_DNA"/>
</dbReference>
<keyword evidence="2" id="KW-1185">Reference proteome</keyword>
<reference evidence="2" key="1">
    <citation type="journal article" date="2019" name="Int. J. Syst. Evol. Microbiol.">
        <title>The Global Catalogue of Microorganisms (GCM) 10K type strain sequencing project: providing services to taxonomists for standard genome sequencing and annotation.</title>
        <authorList>
            <consortium name="The Broad Institute Genomics Platform"/>
            <consortium name="The Broad Institute Genome Sequencing Center for Infectious Disease"/>
            <person name="Wu L."/>
            <person name="Ma J."/>
        </authorList>
    </citation>
    <scope>NUCLEOTIDE SEQUENCE [LARGE SCALE GENOMIC DNA]</scope>
    <source>
        <strain evidence="2">CCUG 55854</strain>
    </source>
</reference>
<sequence length="326" mass="34929">MTESPGNSPTSRAGDTRSPEEIAAVTARLRLGPYLDRALTIASALVSAATQGEVSIEVVGPGAPDGVHDGRYAAIELATTHRRLIAEGDKAQVTAAALVHIEREGWTTVEYLRACLYGSRVATAFTAGVLVAVEMAEHLAAQAGVDPQTREEISRKVCTQLEVLRPIDLRVALEYDGWDREPAGAAAGIHWQLLKSGYAGWTVDEAAQCLRGGADARAGLDDLEARLGIDVGRMREAITFIGPEVSDARLAEICADRGLAITANDEGRWEWRDEHGRISNSDFTSEREAAIAAIEEAFAGDWLDHGDGDLSLVDFIGEQYAPGNRP</sequence>
<evidence type="ECO:0000313" key="2">
    <source>
        <dbReference type="Proteomes" id="UP001597033"/>
    </source>
</evidence>
<gene>
    <name evidence="1" type="ORF">ACFQ2N_12535</name>
</gene>
<protein>
    <submittedName>
        <fullName evidence="1">Uncharacterized protein</fullName>
    </submittedName>
</protein>
<name>A0ABW3LXH6_9GAMM</name>
<evidence type="ECO:0000313" key="1">
    <source>
        <dbReference type="EMBL" id="MFD1043172.1"/>
    </source>
</evidence>
<dbReference type="Proteomes" id="UP001597033">
    <property type="component" value="Unassembled WGS sequence"/>
</dbReference>
<accession>A0ABW3LXH6</accession>
<dbReference type="RefSeq" id="WP_162377101.1">
    <property type="nucleotide sequence ID" value="NZ_JBHTKN010000008.1"/>
</dbReference>
<comment type="caution">
    <text evidence="1">The sequence shown here is derived from an EMBL/GenBank/DDBJ whole genome shotgun (WGS) entry which is preliminary data.</text>
</comment>
<proteinExistence type="predicted"/>